<keyword evidence="1" id="KW-1133">Transmembrane helix</keyword>
<evidence type="ECO:0000313" key="2">
    <source>
        <dbReference type="EMBL" id="CRK84692.1"/>
    </source>
</evidence>
<gene>
    <name evidence="2" type="ORF">BN000_04738</name>
</gene>
<evidence type="ECO:0000256" key="1">
    <source>
        <dbReference type="SAM" id="Phobius"/>
    </source>
</evidence>
<sequence length="63" mass="7169">MTILKDLIIRGVLVVAINDAIIFYWISKHSRKITLPLAIGIIVITCIALVINIWYCLYRNGII</sequence>
<reference evidence="3" key="1">
    <citation type="submission" date="2015-05" db="EMBL/GenBank/DDBJ databases">
        <authorList>
            <person name="Urmite Genomes"/>
        </authorList>
    </citation>
    <scope>NUCLEOTIDE SEQUENCE [LARGE SCALE GENOMIC DNA]</scope>
    <source>
        <strain evidence="3">LF1</strain>
    </source>
</reference>
<dbReference type="Proteomes" id="UP000199087">
    <property type="component" value="Unassembled WGS sequence"/>
</dbReference>
<accession>A0A0U1P3K4</accession>
<feature type="transmembrane region" description="Helical" evidence="1">
    <location>
        <begin position="7"/>
        <end position="27"/>
    </location>
</feature>
<proteinExistence type="predicted"/>
<name>A0A0U1P3K4_9BACI</name>
<keyword evidence="3" id="KW-1185">Reference proteome</keyword>
<organism evidence="2 3">
    <name type="scientific">Neobacillus massiliamazoniensis</name>
    <dbReference type="NCBI Taxonomy" id="1499688"/>
    <lineage>
        <taxon>Bacteria</taxon>
        <taxon>Bacillati</taxon>
        <taxon>Bacillota</taxon>
        <taxon>Bacilli</taxon>
        <taxon>Bacillales</taxon>
        <taxon>Bacillaceae</taxon>
        <taxon>Neobacillus</taxon>
    </lineage>
</organism>
<keyword evidence="1" id="KW-0472">Membrane</keyword>
<protein>
    <submittedName>
        <fullName evidence="2">Uncharacterized protein</fullName>
    </submittedName>
</protein>
<keyword evidence="1" id="KW-0812">Transmembrane</keyword>
<feature type="transmembrane region" description="Helical" evidence="1">
    <location>
        <begin position="33"/>
        <end position="57"/>
    </location>
</feature>
<dbReference type="OrthoDB" id="1923885at2"/>
<evidence type="ECO:0000313" key="3">
    <source>
        <dbReference type="Proteomes" id="UP000199087"/>
    </source>
</evidence>
<dbReference type="EMBL" id="CVRB01000005">
    <property type="protein sequence ID" value="CRK84692.1"/>
    <property type="molecule type" value="Genomic_DNA"/>
</dbReference>
<dbReference type="AlphaFoldDB" id="A0A0U1P3K4"/>